<comment type="caution">
    <text evidence="2">The sequence shown here is derived from an EMBL/GenBank/DDBJ whole genome shotgun (WGS) entry which is preliminary data.</text>
</comment>
<evidence type="ECO:0000259" key="1">
    <source>
        <dbReference type="PROSITE" id="PS50097"/>
    </source>
</evidence>
<dbReference type="PANTHER" id="PTHR47022">
    <property type="entry name" value="BTB AND MATH DOMAIN-CONTAINING PROTEIN 36-RELATED"/>
    <property type="match status" value="1"/>
</dbReference>
<keyword evidence="3" id="KW-1185">Reference proteome</keyword>
<sequence length="115" mass="13380">SFRISLKIDFTDPNVPYHDISLMIDGDKIYVSKQILAAASPVFRSMFYSEFAEKNKNEVKLKDVDKNEFIEFLHVIYPQNWNLTDSSVEGILKLSDRFQVKGVIERVEDFLIDSE</sequence>
<reference evidence="3" key="1">
    <citation type="submission" date="2022-10" db="EMBL/GenBank/DDBJ databases">
        <title>Genome assembly of Pristionchus species.</title>
        <authorList>
            <person name="Yoshida K."/>
            <person name="Sommer R.J."/>
        </authorList>
    </citation>
    <scope>NUCLEOTIDE SEQUENCE [LARGE SCALE GENOMIC DNA]</scope>
    <source>
        <strain evidence="3">RS5460</strain>
    </source>
</reference>
<dbReference type="Proteomes" id="UP001328107">
    <property type="component" value="Unassembled WGS sequence"/>
</dbReference>
<evidence type="ECO:0000313" key="2">
    <source>
        <dbReference type="EMBL" id="GMR55040.1"/>
    </source>
</evidence>
<dbReference type="AlphaFoldDB" id="A0AAN5D2V9"/>
<proteinExistence type="predicted"/>
<dbReference type="SUPFAM" id="SSF54695">
    <property type="entry name" value="POZ domain"/>
    <property type="match status" value="1"/>
</dbReference>
<gene>
    <name evidence="2" type="ORF">PMAYCL1PPCAC_25235</name>
</gene>
<name>A0AAN5D2V9_9BILA</name>
<dbReference type="InterPro" id="IPR011333">
    <property type="entry name" value="SKP1/BTB/POZ_sf"/>
</dbReference>
<accession>A0AAN5D2V9</accession>
<dbReference type="SMART" id="SM00225">
    <property type="entry name" value="BTB"/>
    <property type="match status" value="1"/>
</dbReference>
<organism evidence="2 3">
    <name type="scientific">Pristionchus mayeri</name>
    <dbReference type="NCBI Taxonomy" id="1317129"/>
    <lineage>
        <taxon>Eukaryota</taxon>
        <taxon>Metazoa</taxon>
        <taxon>Ecdysozoa</taxon>
        <taxon>Nematoda</taxon>
        <taxon>Chromadorea</taxon>
        <taxon>Rhabditida</taxon>
        <taxon>Rhabditina</taxon>
        <taxon>Diplogasteromorpha</taxon>
        <taxon>Diplogasteroidea</taxon>
        <taxon>Neodiplogasteridae</taxon>
        <taxon>Pristionchus</taxon>
    </lineage>
</organism>
<dbReference type="InterPro" id="IPR000210">
    <property type="entry name" value="BTB/POZ_dom"/>
</dbReference>
<dbReference type="EMBL" id="BTRK01000005">
    <property type="protein sequence ID" value="GMR55040.1"/>
    <property type="molecule type" value="Genomic_DNA"/>
</dbReference>
<dbReference type="CDD" id="cd18186">
    <property type="entry name" value="BTB_POZ_ZBTB_KLHL-like"/>
    <property type="match status" value="1"/>
</dbReference>
<feature type="non-terminal residue" evidence="2">
    <location>
        <position position="115"/>
    </location>
</feature>
<feature type="domain" description="BTB" evidence="1">
    <location>
        <begin position="18"/>
        <end position="85"/>
    </location>
</feature>
<feature type="non-terminal residue" evidence="2">
    <location>
        <position position="1"/>
    </location>
</feature>
<dbReference type="Gene3D" id="3.30.710.10">
    <property type="entry name" value="Potassium Channel Kv1.1, Chain A"/>
    <property type="match status" value="1"/>
</dbReference>
<protein>
    <recommendedName>
        <fullName evidence="1">BTB domain-containing protein</fullName>
    </recommendedName>
</protein>
<evidence type="ECO:0000313" key="3">
    <source>
        <dbReference type="Proteomes" id="UP001328107"/>
    </source>
</evidence>
<dbReference type="Pfam" id="PF00651">
    <property type="entry name" value="BTB"/>
    <property type="match status" value="1"/>
</dbReference>
<dbReference type="PROSITE" id="PS50097">
    <property type="entry name" value="BTB"/>
    <property type="match status" value="1"/>
</dbReference>
<dbReference type="PANTHER" id="PTHR47022:SF1">
    <property type="entry name" value="BTB AND MATH DOMAIN-CONTAINING PROTEIN 36-RELATED"/>
    <property type="match status" value="1"/>
</dbReference>